<feature type="compositionally biased region" description="Low complexity" evidence="1">
    <location>
        <begin position="529"/>
        <end position="543"/>
    </location>
</feature>
<reference evidence="2 3" key="1">
    <citation type="submission" date="2019-07" db="EMBL/GenBank/DDBJ databases">
        <title>Draft genome assembly of a fouling barnacle, Amphibalanus amphitrite (Darwin, 1854): The first reference genome for Thecostraca.</title>
        <authorList>
            <person name="Kim W."/>
        </authorList>
    </citation>
    <scope>NUCLEOTIDE SEQUENCE [LARGE SCALE GENOMIC DNA]</scope>
    <source>
        <strain evidence="2">SNU_AA5</strain>
        <tissue evidence="2">Soma without cirri and trophi</tissue>
    </source>
</reference>
<feature type="region of interest" description="Disordered" evidence="1">
    <location>
        <begin position="472"/>
        <end position="543"/>
    </location>
</feature>
<evidence type="ECO:0000256" key="1">
    <source>
        <dbReference type="SAM" id="MobiDB-lite"/>
    </source>
</evidence>
<feature type="compositionally biased region" description="Polar residues" evidence="1">
    <location>
        <begin position="515"/>
        <end position="526"/>
    </location>
</feature>
<name>A0A6A4WWM9_AMPAM</name>
<dbReference type="EMBL" id="VIIS01000316">
    <property type="protein sequence ID" value="KAF0310343.1"/>
    <property type="molecule type" value="Genomic_DNA"/>
</dbReference>
<organism evidence="2 3">
    <name type="scientific">Amphibalanus amphitrite</name>
    <name type="common">Striped barnacle</name>
    <name type="synonym">Balanus amphitrite</name>
    <dbReference type="NCBI Taxonomy" id="1232801"/>
    <lineage>
        <taxon>Eukaryota</taxon>
        <taxon>Metazoa</taxon>
        <taxon>Ecdysozoa</taxon>
        <taxon>Arthropoda</taxon>
        <taxon>Crustacea</taxon>
        <taxon>Multicrustacea</taxon>
        <taxon>Cirripedia</taxon>
        <taxon>Thoracica</taxon>
        <taxon>Thoracicalcarea</taxon>
        <taxon>Balanomorpha</taxon>
        <taxon>Balanoidea</taxon>
        <taxon>Balanidae</taxon>
        <taxon>Amphibalaninae</taxon>
        <taxon>Amphibalanus</taxon>
    </lineage>
</organism>
<accession>A0A6A4WWM9</accession>
<proteinExistence type="predicted"/>
<keyword evidence="3" id="KW-1185">Reference proteome</keyword>
<dbReference type="AlphaFoldDB" id="A0A6A4WWM9"/>
<dbReference type="OrthoDB" id="6478201at2759"/>
<protein>
    <submittedName>
        <fullName evidence="2">Uncharacterized protein</fullName>
    </submittedName>
</protein>
<gene>
    <name evidence="2" type="ORF">FJT64_018627</name>
</gene>
<sequence>MGESDITAECVSALSSCLSHYDGTPVCEARTSPVCELLEKAALRLTDTDPALAQPSAADLLAPAADLLRLHLACYGTARVAARPGREWPVNVDVSGERVRLVPRPERRAHTAYTTEPVLEWHQVLAVRPAPAAGSTSTEKGGSTPKTTGSHEANRSRNQPADLLSRRGRSASLAAGRARGVPNRVSRAGATPEPPPPPPPPRLVRAVSVAAGGDLWCTTSADWEHQLRTISARAEAATAAAADKRPETLLYGQLVIHHNCVLPELPRFVRCLSLQRRAAEPVLVWLCDAARALLVPRCTLLSACSDGLQLYRQPPLLVLLTGKRLPLVVPARLVAACLSLLAGSLPWLTAPEPARRLAHSGLAVLAAEVGSPEALELLTRMARHPATAPPLRAAEVVAPLADLAGDQLDLPEPDEAQLCRLVRLLRAAVGAGMSDPGRSLLAGSPLLHGLLRLVKGPRLELEVRRLVSRLQENDTPAEGPTVPAAASTPRQLPAAPGSAGLSRRVRPAGPPRRAQSSTPGTQTSAADTARSAGAAAAPARPRLPGASAAAAAAVVRRAPPLLPTPPDPAPPVAPGRLVRLNEEELRADGGADGRPPPETDGQWAAGVHFLYRLV</sequence>
<feature type="region of interest" description="Disordered" evidence="1">
    <location>
        <begin position="130"/>
        <end position="202"/>
    </location>
</feature>
<comment type="caution">
    <text evidence="2">The sequence shown here is derived from an EMBL/GenBank/DDBJ whole genome shotgun (WGS) entry which is preliminary data.</text>
</comment>
<evidence type="ECO:0000313" key="2">
    <source>
        <dbReference type="EMBL" id="KAF0310343.1"/>
    </source>
</evidence>
<feature type="compositionally biased region" description="Polar residues" evidence="1">
    <location>
        <begin position="134"/>
        <end position="159"/>
    </location>
</feature>
<feature type="compositionally biased region" description="Low complexity" evidence="1">
    <location>
        <begin position="170"/>
        <end position="180"/>
    </location>
</feature>
<feature type="compositionally biased region" description="Pro residues" evidence="1">
    <location>
        <begin position="192"/>
        <end position="202"/>
    </location>
</feature>
<evidence type="ECO:0000313" key="3">
    <source>
        <dbReference type="Proteomes" id="UP000440578"/>
    </source>
</evidence>
<dbReference type="Proteomes" id="UP000440578">
    <property type="component" value="Unassembled WGS sequence"/>
</dbReference>